<dbReference type="Proteomes" id="UP000295418">
    <property type="component" value="Unassembled WGS sequence"/>
</dbReference>
<protein>
    <submittedName>
        <fullName evidence="1">Uncharacterized protein</fullName>
    </submittedName>
</protein>
<reference evidence="1 2" key="1">
    <citation type="submission" date="2019-03" db="EMBL/GenBank/DDBJ databases">
        <authorList>
            <person name="Kim M.K.M."/>
        </authorList>
    </citation>
    <scope>NUCLEOTIDE SEQUENCE [LARGE SCALE GENOMIC DNA]</scope>
    <source>
        <strain evidence="1 2">18JY21-1</strain>
    </source>
</reference>
<accession>A0A4R4EB68</accession>
<evidence type="ECO:0000313" key="1">
    <source>
        <dbReference type="EMBL" id="TCZ75381.1"/>
    </source>
</evidence>
<sequence>MKEERFASFLGSLESITSKDKAVNSRMSKVRKIERDLKVNLDIVVLDDYQMYQTLLRIQREFGDKNGAIQNVLRKYYIFINGREFPSILECKKRFG</sequence>
<gene>
    <name evidence="1" type="ORF">E0485_17395</name>
</gene>
<organism evidence="1 2">
    <name type="scientific">Paenibacillus albiflavus</name>
    <dbReference type="NCBI Taxonomy" id="2545760"/>
    <lineage>
        <taxon>Bacteria</taxon>
        <taxon>Bacillati</taxon>
        <taxon>Bacillota</taxon>
        <taxon>Bacilli</taxon>
        <taxon>Bacillales</taxon>
        <taxon>Paenibacillaceae</taxon>
        <taxon>Paenibacillus</taxon>
    </lineage>
</organism>
<proteinExistence type="predicted"/>
<dbReference type="RefSeq" id="WP_132419346.1">
    <property type="nucleotide sequence ID" value="NZ_SKFG01000020.1"/>
</dbReference>
<dbReference type="EMBL" id="SKFG01000020">
    <property type="protein sequence ID" value="TCZ75381.1"/>
    <property type="molecule type" value="Genomic_DNA"/>
</dbReference>
<name>A0A4R4EB68_9BACL</name>
<comment type="caution">
    <text evidence="1">The sequence shown here is derived from an EMBL/GenBank/DDBJ whole genome shotgun (WGS) entry which is preliminary data.</text>
</comment>
<dbReference type="AlphaFoldDB" id="A0A4R4EB68"/>
<keyword evidence="2" id="KW-1185">Reference proteome</keyword>
<dbReference type="OrthoDB" id="2879615at2"/>
<evidence type="ECO:0000313" key="2">
    <source>
        <dbReference type="Proteomes" id="UP000295418"/>
    </source>
</evidence>